<dbReference type="InterPro" id="IPR012337">
    <property type="entry name" value="RNaseH-like_sf"/>
</dbReference>
<sequence>MLIQFKRKFWLYANIEYLQRANLVTFKSEMPIVTYEEIHPDNGDRSPISHPIFEFLTSLRTSAGNSSPKYSNQIVNSRSFIIKECENQYWEGIIITRIWPNTKYLDVIVTGLPIPTRGPSQRGGGKKYELVITTYTGGICRYRVGDILQVPRFHNSAPQFKFIIRKNVLLRALIRTKLMRLSCKTRLITLLQFCAYEHACSSRNRMTEALEEFDVFQSQLESSTGKTQLELYLEEANVDRKTNPNLDVLGFWKDNKLRYPKLSLMAQDVLSVPITTVASKSAFSTGSRVIGKFRSSILPANAEAKLCTRDWIYGQEDLDGFESDSDEDEIVVDLQPYVDKLRDHRISKDNPQ</sequence>
<feature type="domain" description="HAT C-terminal dimerisation" evidence="1">
    <location>
        <begin position="229"/>
        <end position="312"/>
    </location>
</feature>
<dbReference type="SUPFAM" id="SSF53098">
    <property type="entry name" value="Ribonuclease H-like"/>
    <property type="match status" value="1"/>
</dbReference>
<feature type="domain" description="GH3 middle" evidence="2">
    <location>
        <begin position="125"/>
        <end position="165"/>
    </location>
</feature>
<dbReference type="Pfam" id="PF05699">
    <property type="entry name" value="Dimer_Tnp_hAT"/>
    <property type="match status" value="1"/>
</dbReference>
<name>A0AAF0ZQ45_SOLVR</name>
<evidence type="ECO:0000313" key="4">
    <source>
        <dbReference type="Proteomes" id="UP001234989"/>
    </source>
</evidence>
<evidence type="ECO:0000313" key="3">
    <source>
        <dbReference type="EMBL" id="WMV47401.1"/>
    </source>
</evidence>
<dbReference type="InterPro" id="IPR008906">
    <property type="entry name" value="HATC_C_dom"/>
</dbReference>
<gene>
    <name evidence="3" type="ORF">MTR67_040786</name>
</gene>
<organism evidence="3 4">
    <name type="scientific">Solanum verrucosum</name>
    <dbReference type="NCBI Taxonomy" id="315347"/>
    <lineage>
        <taxon>Eukaryota</taxon>
        <taxon>Viridiplantae</taxon>
        <taxon>Streptophyta</taxon>
        <taxon>Embryophyta</taxon>
        <taxon>Tracheophyta</taxon>
        <taxon>Spermatophyta</taxon>
        <taxon>Magnoliopsida</taxon>
        <taxon>eudicotyledons</taxon>
        <taxon>Gunneridae</taxon>
        <taxon>Pentapetalae</taxon>
        <taxon>asterids</taxon>
        <taxon>lamiids</taxon>
        <taxon>Solanales</taxon>
        <taxon>Solanaceae</taxon>
        <taxon>Solanoideae</taxon>
        <taxon>Solaneae</taxon>
        <taxon>Solanum</taxon>
    </lineage>
</organism>
<dbReference type="GO" id="GO:0046983">
    <property type="term" value="F:protein dimerization activity"/>
    <property type="evidence" value="ECO:0007669"/>
    <property type="project" value="InterPro"/>
</dbReference>
<dbReference type="PANTHER" id="PTHR23272:SF194">
    <property type="entry name" value="ZINC FINGER BED DOMAIN-CONTAINING PROTEIN DAYSLEEPER-LIKE"/>
    <property type="match status" value="1"/>
</dbReference>
<evidence type="ECO:0000259" key="1">
    <source>
        <dbReference type="Pfam" id="PF05699"/>
    </source>
</evidence>
<keyword evidence="4" id="KW-1185">Reference proteome</keyword>
<evidence type="ECO:0000259" key="2">
    <source>
        <dbReference type="Pfam" id="PF23571"/>
    </source>
</evidence>
<accession>A0AAF0ZQ45</accession>
<dbReference type="InterPro" id="IPR055377">
    <property type="entry name" value="GH3_M"/>
</dbReference>
<protein>
    <recommendedName>
        <fullName evidence="5">HAT C-terminal dimerisation domain-containing protein</fullName>
    </recommendedName>
</protein>
<evidence type="ECO:0008006" key="5">
    <source>
        <dbReference type="Google" id="ProtNLM"/>
    </source>
</evidence>
<dbReference type="AlphaFoldDB" id="A0AAF0ZQ45"/>
<dbReference type="Pfam" id="PF23571">
    <property type="entry name" value="GH3_M"/>
    <property type="match status" value="1"/>
</dbReference>
<dbReference type="Proteomes" id="UP001234989">
    <property type="component" value="Chromosome 9"/>
</dbReference>
<reference evidence="3" key="1">
    <citation type="submission" date="2023-08" db="EMBL/GenBank/DDBJ databases">
        <title>A de novo genome assembly of Solanum verrucosum Schlechtendal, a Mexican diploid species geographically isolated from the other diploid A-genome species in potato relatives.</title>
        <authorList>
            <person name="Hosaka K."/>
        </authorList>
    </citation>
    <scope>NUCLEOTIDE SEQUENCE</scope>
    <source>
        <tissue evidence="3">Young leaves</tissue>
    </source>
</reference>
<dbReference type="EMBL" id="CP133620">
    <property type="protein sequence ID" value="WMV47401.1"/>
    <property type="molecule type" value="Genomic_DNA"/>
</dbReference>
<proteinExistence type="predicted"/>
<dbReference type="PANTHER" id="PTHR23272">
    <property type="entry name" value="BED FINGER-RELATED"/>
    <property type="match status" value="1"/>
</dbReference>